<dbReference type="EMBL" id="CACVAQ010000380">
    <property type="protein sequence ID" value="CAA6826374.1"/>
    <property type="molecule type" value="Genomic_DNA"/>
</dbReference>
<organism evidence="1">
    <name type="scientific">uncultured Aureispira sp</name>
    <dbReference type="NCBI Taxonomy" id="1331704"/>
    <lineage>
        <taxon>Bacteria</taxon>
        <taxon>Pseudomonadati</taxon>
        <taxon>Bacteroidota</taxon>
        <taxon>Saprospiria</taxon>
        <taxon>Saprospirales</taxon>
        <taxon>Saprospiraceae</taxon>
        <taxon>Aureispira</taxon>
        <taxon>environmental samples</taxon>
    </lineage>
</organism>
<name>A0A6S6U3Y4_9BACT</name>
<dbReference type="AlphaFoldDB" id="A0A6S6U3Y4"/>
<accession>A0A6S6U3Y4</accession>
<protein>
    <recommendedName>
        <fullName evidence="2">ATP-binding protein</fullName>
    </recommendedName>
</protein>
<proteinExistence type="predicted"/>
<sequence>MKNTAKRLGKFLIVQLLIIEINGMETSTIDKIDIVKIIENWEALINQTGSFEERLDWLAGNIAAIAGQMTEVGDHCAALLKDKEIELNQELALSCHIVTFIWAEQAKMFLLLMRDSLFEQQKAAIIYKDQSLSEAKIGALWEQTLTLLKEALQELKKITLQKTSEAEALKQLKRWKHQENPWKIYKAQLALLVEQTNLLTEDHQTLKIVQEVLSAAELIVKETIETCLSDLESNNNKIDSVIELITAEDSKSSYTLSAIHEITNKIKSVVYISAFKQQLEELLEPHDIKRSPVVHINGGVLERRNFSPSKNISQWFESEIYPLLYEVWEITEQGTTGLRMILLNMTNRLDILQKERPEDLFKDHASLTKPLHTFQKDLIALGDNISNLIGLIDNRVQEELKISNLFDTQAHFLSVSLQSTLNRKIWHSEKGWLAQAQRWTKTALDKVSTVKNKFHKRRQLSVSEKITLCIKSRLADVDNKHYTNIFLTKGYVGESFIVGREANIERFGDVVLNWKQGFRGSVLLTGDRFSGKSVFGEIVARKFFFHNFHKLVPNTTLTIGGRKMQTGYNLKEALDFICKHSTNKKTMLWVDDIEVWWSSKIPFYQNIHHLMDCIDAYSNRIFFVVSTNSKARNQISNYSNAKRIFQAEINLNLLSKEAIQQAIMVRHGATQKKLIDAKGEVLSPKAFNKLVTKIYNASSGNIGEALLQWANSTYYIDDNTVQHRPETYKGLPSFLNEDTTLILDLLLLHKRANEYLIRQLLGATAFEKRYATVIRRLINVGILKRQLDGFIEIEITIVNDLKQMLE</sequence>
<dbReference type="SUPFAM" id="SSF52540">
    <property type="entry name" value="P-loop containing nucleoside triphosphate hydrolases"/>
    <property type="match status" value="1"/>
</dbReference>
<evidence type="ECO:0000313" key="1">
    <source>
        <dbReference type="EMBL" id="CAA6826374.1"/>
    </source>
</evidence>
<reference evidence="1" key="1">
    <citation type="submission" date="2020-01" db="EMBL/GenBank/DDBJ databases">
        <authorList>
            <person name="Meier V. D."/>
            <person name="Meier V D."/>
        </authorList>
    </citation>
    <scope>NUCLEOTIDE SEQUENCE</scope>
    <source>
        <strain evidence="1">HLG_WM_MAG_10</strain>
    </source>
</reference>
<evidence type="ECO:0008006" key="2">
    <source>
        <dbReference type="Google" id="ProtNLM"/>
    </source>
</evidence>
<gene>
    <name evidence="1" type="ORF">HELGO_WM51070</name>
</gene>
<dbReference type="InterPro" id="IPR027417">
    <property type="entry name" value="P-loop_NTPase"/>
</dbReference>